<dbReference type="Proteomes" id="UP000243217">
    <property type="component" value="Unassembled WGS sequence"/>
</dbReference>
<comment type="caution">
    <text evidence="2">The sequence shown here is derived from an EMBL/GenBank/DDBJ whole genome shotgun (WGS) entry which is preliminary data.</text>
</comment>
<feature type="transmembrane region" description="Helical" evidence="1">
    <location>
        <begin position="40"/>
        <end position="62"/>
    </location>
</feature>
<dbReference type="EMBL" id="JNBS01002212">
    <property type="protein sequence ID" value="OQR94017.1"/>
    <property type="molecule type" value="Genomic_DNA"/>
</dbReference>
<keyword evidence="3" id="KW-1185">Reference proteome</keyword>
<keyword evidence="1" id="KW-1133">Transmembrane helix</keyword>
<keyword evidence="1" id="KW-0812">Transmembrane</keyword>
<gene>
    <name evidence="2" type="ORF">THRCLA_08276</name>
</gene>
<sequence length="307" mass="34838">MGMYSKKTFASDLPPLEVIEEEELNELNQTKYANSKANDVFAYGVLTLLTLYVCACFFAYMFPPEPIPWEIEFALPYDPSKMTSNCSAIIRNPMEGDITSKRVVEYDIYAPSNTTTFSQVLQFTIYIDNVLLMTDLAILPRNEFIPYSTKLNDLPYGYHEISIELTVPLPGGYEEITQWNRSFHVPEGSKIVKVNLPKLQPKAPPKVIKLALSDLITTSRPRILSPQNGSVLRYHQDLPFIQLNFIHHKDHNTTILLNGRATTFDIRELSYPIAKVYINGLSSGSYIVTLVVNNYAVDHVSFNITNI</sequence>
<name>A0A1V9Z7X7_9STRA</name>
<reference evidence="2 3" key="1">
    <citation type="journal article" date="2014" name="Genome Biol. Evol.">
        <title>The secreted proteins of Achlya hypogyna and Thraustotheca clavata identify the ancestral oomycete secretome and reveal gene acquisitions by horizontal gene transfer.</title>
        <authorList>
            <person name="Misner I."/>
            <person name="Blouin N."/>
            <person name="Leonard G."/>
            <person name="Richards T.A."/>
            <person name="Lane C.E."/>
        </authorList>
    </citation>
    <scope>NUCLEOTIDE SEQUENCE [LARGE SCALE GENOMIC DNA]</scope>
    <source>
        <strain evidence="2 3">ATCC 34112</strain>
    </source>
</reference>
<organism evidence="2 3">
    <name type="scientific">Thraustotheca clavata</name>
    <dbReference type="NCBI Taxonomy" id="74557"/>
    <lineage>
        <taxon>Eukaryota</taxon>
        <taxon>Sar</taxon>
        <taxon>Stramenopiles</taxon>
        <taxon>Oomycota</taxon>
        <taxon>Saprolegniomycetes</taxon>
        <taxon>Saprolegniales</taxon>
        <taxon>Achlyaceae</taxon>
        <taxon>Thraustotheca</taxon>
    </lineage>
</organism>
<evidence type="ECO:0000313" key="2">
    <source>
        <dbReference type="EMBL" id="OQR94017.1"/>
    </source>
</evidence>
<evidence type="ECO:0000256" key="1">
    <source>
        <dbReference type="SAM" id="Phobius"/>
    </source>
</evidence>
<dbReference type="OrthoDB" id="64325at2759"/>
<dbReference type="AlphaFoldDB" id="A0A1V9Z7X7"/>
<proteinExistence type="predicted"/>
<evidence type="ECO:0000313" key="3">
    <source>
        <dbReference type="Proteomes" id="UP000243217"/>
    </source>
</evidence>
<accession>A0A1V9Z7X7</accession>
<protein>
    <submittedName>
        <fullName evidence="2">Uncharacterized protein</fullName>
    </submittedName>
</protein>
<keyword evidence="1" id="KW-0472">Membrane</keyword>